<accession>A0AA39Q7E3</accession>
<gene>
    <name evidence="4" type="ORF">EDD18DRAFT_1104202</name>
</gene>
<feature type="domain" description="DUF6533" evidence="3">
    <location>
        <begin position="35"/>
        <end position="78"/>
    </location>
</feature>
<evidence type="ECO:0000313" key="4">
    <source>
        <dbReference type="EMBL" id="KAK0497647.1"/>
    </source>
</evidence>
<feature type="transmembrane region" description="Helical" evidence="2">
    <location>
        <begin position="201"/>
        <end position="224"/>
    </location>
</feature>
<dbReference type="Pfam" id="PF20151">
    <property type="entry name" value="DUF6533"/>
    <property type="match status" value="1"/>
</dbReference>
<sequence length="312" mass="34845">MSMGALTHDELESLYNCISNGRMGNRLKRFYQGILFACAALFLFDFSLTFYDELRLIWKPRRITLTSVSFLLSRYPVLATTILILIPSYTIQEGNETVLLSQIAIGSVSVLRLASIVSSEFILAVRTWAIWEKSRRILFILIAFSVGPNKHCKGRLCGSLCVNHRVRECDTFFIPDSYNPVTAEGTQNSSSAIIRHIMERWCFLLFMDLVSLAVLGFLNIGLAVQSTIRVGGSQLQAIIHSILSCRIVLHLAGSRFPKDIDTSGCSLYTDATIQFTTQVLTEDITLSERSETRDIDSRDVEAASPDPRTGGE</sequence>
<organism evidence="4 5">
    <name type="scientific">Armillaria luteobubalina</name>
    <dbReference type="NCBI Taxonomy" id="153913"/>
    <lineage>
        <taxon>Eukaryota</taxon>
        <taxon>Fungi</taxon>
        <taxon>Dikarya</taxon>
        <taxon>Basidiomycota</taxon>
        <taxon>Agaricomycotina</taxon>
        <taxon>Agaricomycetes</taxon>
        <taxon>Agaricomycetidae</taxon>
        <taxon>Agaricales</taxon>
        <taxon>Marasmiineae</taxon>
        <taxon>Physalacriaceae</taxon>
        <taxon>Armillaria</taxon>
    </lineage>
</organism>
<dbReference type="AlphaFoldDB" id="A0AA39Q7E3"/>
<dbReference type="Proteomes" id="UP001175228">
    <property type="component" value="Unassembled WGS sequence"/>
</dbReference>
<protein>
    <recommendedName>
        <fullName evidence="3">DUF6533 domain-containing protein</fullName>
    </recommendedName>
</protein>
<feature type="compositionally biased region" description="Basic and acidic residues" evidence="1">
    <location>
        <begin position="288"/>
        <end position="301"/>
    </location>
</feature>
<keyword evidence="5" id="KW-1185">Reference proteome</keyword>
<proteinExistence type="predicted"/>
<feature type="transmembrane region" description="Helical" evidence="2">
    <location>
        <begin position="103"/>
        <end position="125"/>
    </location>
</feature>
<evidence type="ECO:0000259" key="3">
    <source>
        <dbReference type="Pfam" id="PF20151"/>
    </source>
</evidence>
<keyword evidence="2" id="KW-0812">Transmembrane</keyword>
<feature type="region of interest" description="Disordered" evidence="1">
    <location>
        <begin position="288"/>
        <end position="312"/>
    </location>
</feature>
<feature type="transmembrane region" description="Helical" evidence="2">
    <location>
        <begin position="72"/>
        <end position="91"/>
    </location>
</feature>
<feature type="transmembrane region" description="Helical" evidence="2">
    <location>
        <begin position="30"/>
        <end position="51"/>
    </location>
</feature>
<comment type="caution">
    <text evidence="4">The sequence shown here is derived from an EMBL/GenBank/DDBJ whole genome shotgun (WGS) entry which is preliminary data.</text>
</comment>
<dbReference type="InterPro" id="IPR045340">
    <property type="entry name" value="DUF6533"/>
</dbReference>
<dbReference type="EMBL" id="JAUEPU010000012">
    <property type="protein sequence ID" value="KAK0497647.1"/>
    <property type="molecule type" value="Genomic_DNA"/>
</dbReference>
<name>A0AA39Q7E3_9AGAR</name>
<evidence type="ECO:0000256" key="2">
    <source>
        <dbReference type="SAM" id="Phobius"/>
    </source>
</evidence>
<reference evidence="4" key="1">
    <citation type="submission" date="2023-06" db="EMBL/GenBank/DDBJ databases">
        <authorList>
            <consortium name="Lawrence Berkeley National Laboratory"/>
            <person name="Ahrendt S."/>
            <person name="Sahu N."/>
            <person name="Indic B."/>
            <person name="Wong-Bajracharya J."/>
            <person name="Merenyi Z."/>
            <person name="Ke H.-M."/>
            <person name="Monk M."/>
            <person name="Kocsube S."/>
            <person name="Drula E."/>
            <person name="Lipzen A."/>
            <person name="Balint B."/>
            <person name="Henrissat B."/>
            <person name="Andreopoulos B."/>
            <person name="Martin F.M."/>
            <person name="Harder C.B."/>
            <person name="Rigling D."/>
            <person name="Ford K.L."/>
            <person name="Foster G.D."/>
            <person name="Pangilinan J."/>
            <person name="Papanicolaou A."/>
            <person name="Barry K."/>
            <person name="LaButti K."/>
            <person name="Viragh M."/>
            <person name="Koriabine M."/>
            <person name="Yan M."/>
            <person name="Riley R."/>
            <person name="Champramary S."/>
            <person name="Plett K.L."/>
            <person name="Tsai I.J."/>
            <person name="Slot J."/>
            <person name="Sipos G."/>
            <person name="Plett J."/>
            <person name="Nagy L.G."/>
            <person name="Grigoriev I.V."/>
        </authorList>
    </citation>
    <scope>NUCLEOTIDE SEQUENCE</scope>
    <source>
        <strain evidence="4">HWK02</strain>
    </source>
</reference>
<evidence type="ECO:0000313" key="5">
    <source>
        <dbReference type="Proteomes" id="UP001175228"/>
    </source>
</evidence>
<keyword evidence="2" id="KW-0472">Membrane</keyword>
<evidence type="ECO:0000256" key="1">
    <source>
        <dbReference type="SAM" id="MobiDB-lite"/>
    </source>
</evidence>
<keyword evidence="2" id="KW-1133">Transmembrane helix</keyword>